<organism evidence="2 3">
    <name type="scientific">Mycobacterium phage Amohnition</name>
    <dbReference type="NCBI Taxonomy" id="2015874"/>
    <lineage>
        <taxon>Viruses</taxon>
        <taxon>Duplodnaviria</taxon>
        <taxon>Heunggongvirae</taxon>
        <taxon>Uroviricota</taxon>
        <taxon>Caudoviricetes</taxon>
        <taxon>Weiservirinae</taxon>
        <taxon>Amginevirus</taxon>
        <taxon>Amginevirus amohnition</taxon>
    </lineage>
</organism>
<dbReference type="InterPro" id="IPR010093">
    <property type="entry name" value="SinI_DNA-bd"/>
</dbReference>
<feature type="domain" description="Helix-turn-helix" evidence="1">
    <location>
        <begin position="24"/>
        <end position="72"/>
    </location>
</feature>
<dbReference type="KEGG" id="vg:60323347"/>
<evidence type="ECO:0000313" key="2">
    <source>
        <dbReference type="EMBL" id="ASR86320.1"/>
    </source>
</evidence>
<evidence type="ECO:0000313" key="3">
    <source>
        <dbReference type="Proteomes" id="UP000224432"/>
    </source>
</evidence>
<sequence>MTYIKCDGEPVHRIPAQVTIEPMLLTRDDVAKVLGCSTKHVDRLRASRKLPARRLGRRVMFLTDEVRAFAASLDADVPH</sequence>
<name>A0A222ZQQ0_9CAUD</name>
<dbReference type="RefSeq" id="YP_009951904.1">
    <property type="nucleotide sequence ID" value="NC_051606.1"/>
</dbReference>
<dbReference type="SUPFAM" id="SSF46955">
    <property type="entry name" value="Putative DNA-binding domain"/>
    <property type="match status" value="1"/>
</dbReference>
<gene>
    <name evidence="2" type="primary">40</name>
    <name evidence="2" type="ORF">SEA_AMOHNITION_40</name>
</gene>
<dbReference type="NCBIfam" id="TIGR01764">
    <property type="entry name" value="excise"/>
    <property type="match status" value="1"/>
</dbReference>
<evidence type="ECO:0000259" key="1">
    <source>
        <dbReference type="Pfam" id="PF12728"/>
    </source>
</evidence>
<keyword evidence="3" id="KW-1185">Reference proteome</keyword>
<accession>A0A222ZQQ0</accession>
<dbReference type="Proteomes" id="UP000224432">
    <property type="component" value="Segment"/>
</dbReference>
<dbReference type="InterPro" id="IPR009061">
    <property type="entry name" value="DNA-bd_dom_put_sf"/>
</dbReference>
<dbReference type="Pfam" id="PF12728">
    <property type="entry name" value="HTH_17"/>
    <property type="match status" value="1"/>
</dbReference>
<reference evidence="2 3" key="1">
    <citation type="submission" date="2017-05" db="EMBL/GenBank/DDBJ databases">
        <authorList>
            <person name="Paudel S."/>
            <person name="Amoh N.Y."/>
            <person name="Buchser W.J."/>
            <person name="Forsyth M.H."/>
            <person name="Saha M.S."/>
            <person name="Stoner T.H."/>
            <person name="Garlena R.A."/>
            <person name="Russell D.A."/>
            <person name="Pope W.H."/>
            <person name="Jacobs-Sera D."/>
            <person name="Hatfull G.F."/>
        </authorList>
    </citation>
    <scope>NUCLEOTIDE SEQUENCE [LARGE SCALE GENOMIC DNA]</scope>
</reference>
<dbReference type="EMBL" id="MF140398">
    <property type="protein sequence ID" value="ASR86320.1"/>
    <property type="molecule type" value="Genomic_DNA"/>
</dbReference>
<dbReference type="InterPro" id="IPR041657">
    <property type="entry name" value="HTH_17"/>
</dbReference>
<dbReference type="GeneID" id="60323347"/>
<proteinExistence type="predicted"/>
<protein>
    <recommendedName>
        <fullName evidence="1">Helix-turn-helix domain-containing protein</fullName>
    </recommendedName>
</protein>
<dbReference type="GO" id="GO:0003677">
    <property type="term" value="F:DNA binding"/>
    <property type="evidence" value="ECO:0007669"/>
    <property type="project" value="InterPro"/>
</dbReference>